<dbReference type="InterPro" id="IPR014830">
    <property type="entry name" value="Glycolipid_transfer_prot_dom"/>
</dbReference>
<accession>V3Z261</accession>
<keyword evidence="1" id="KW-0813">Transport</keyword>
<dbReference type="Proteomes" id="UP000030746">
    <property type="component" value="Unassembled WGS sequence"/>
</dbReference>
<dbReference type="STRING" id="225164.V3Z261"/>
<gene>
    <name evidence="3" type="ORF">LOTGIDRAFT_236169</name>
</gene>
<dbReference type="AlphaFoldDB" id="V3Z261"/>
<dbReference type="GeneID" id="20250067"/>
<dbReference type="OrthoDB" id="205255at2759"/>
<evidence type="ECO:0000256" key="1">
    <source>
        <dbReference type="ARBA" id="ARBA00022448"/>
    </source>
</evidence>
<name>V3Z261_LOTGI</name>
<keyword evidence="4" id="KW-1185">Reference proteome</keyword>
<proteinExistence type="predicted"/>
<dbReference type="HOGENOM" id="CLU_079400_2_0_1"/>
<evidence type="ECO:0000313" key="3">
    <source>
        <dbReference type="EMBL" id="ESO84658.1"/>
    </source>
</evidence>
<dbReference type="GO" id="GO:0005829">
    <property type="term" value="C:cytosol"/>
    <property type="evidence" value="ECO:0007669"/>
    <property type="project" value="TreeGrafter"/>
</dbReference>
<dbReference type="CTD" id="20250067"/>
<dbReference type="FunFam" id="1.10.3520.10:FF:000001">
    <property type="entry name" value="Pleckstrin domain-containing family A member 8"/>
    <property type="match status" value="1"/>
</dbReference>
<dbReference type="RefSeq" id="XP_009064649.1">
    <property type="nucleotide sequence ID" value="XM_009066401.1"/>
</dbReference>
<feature type="domain" description="Glycolipid transfer protein" evidence="2">
    <location>
        <begin position="28"/>
        <end position="168"/>
    </location>
</feature>
<dbReference type="Pfam" id="PF08718">
    <property type="entry name" value="GLTP"/>
    <property type="match status" value="1"/>
</dbReference>
<dbReference type="KEGG" id="lgi:LOTGIDRAFT_236169"/>
<dbReference type="GO" id="GO:0016020">
    <property type="term" value="C:membrane"/>
    <property type="evidence" value="ECO:0007669"/>
    <property type="project" value="TreeGrafter"/>
</dbReference>
<dbReference type="EMBL" id="KB203440">
    <property type="protein sequence ID" value="ESO84658.1"/>
    <property type="molecule type" value="Genomic_DNA"/>
</dbReference>
<dbReference type="PANTHER" id="PTHR10219:SF25">
    <property type="entry name" value="PLECKSTRIN HOMOLOGY DOMAIN-CONTAINING FAMILY A MEMBER 8"/>
    <property type="match status" value="1"/>
</dbReference>
<dbReference type="OMA" id="EMHGAEW"/>
<evidence type="ECO:0000259" key="2">
    <source>
        <dbReference type="Pfam" id="PF08718"/>
    </source>
</evidence>
<dbReference type="InterPro" id="IPR036497">
    <property type="entry name" value="GLTP_sf"/>
</dbReference>
<dbReference type="PANTHER" id="PTHR10219">
    <property type="entry name" value="GLYCOLIPID TRANSFER PROTEIN-RELATED"/>
    <property type="match status" value="1"/>
</dbReference>
<organism evidence="3 4">
    <name type="scientific">Lottia gigantea</name>
    <name type="common">Giant owl limpet</name>
    <dbReference type="NCBI Taxonomy" id="225164"/>
    <lineage>
        <taxon>Eukaryota</taxon>
        <taxon>Metazoa</taxon>
        <taxon>Spiralia</taxon>
        <taxon>Lophotrochozoa</taxon>
        <taxon>Mollusca</taxon>
        <taxon>Gastropoda</taxon>
        <taxon>Patellogastropoda</taxon>
        <taxon>Lottioidea</taxon>
        <taxon>Lottiidae</taxon>
        <taxon>Lottia</taxon>
    </lineage>
</organism>
<dbReference type="Gene3D" id="1.10.3520.10">
    <property type="entry name" value="Glycolipid transfer protein"/>
    <property type="match status" value="1"/>
</dbReference>
<sequence>MSAEGMSGKTFFSRDGCLFPEISYDKLIPTAPFLKAANQILPLFDRLGSGYIIVKNDVHGNIKKLEQKQSMNPELYVSLNAMLKDEATKKDSTQAQSGVLWLKRGIDYFCTLFEILMSDKEESTYLEPCLKAAYTQVLKPYHGFIVQQVFSVLSKLSPYKSQFLIKLKEDKSVDNDLVYDEMEVYIKLLRSNIVVLNDILKENGLESDDKTD</sequence>
<dbReference type="GO" id="GO:1902387">
    <property type="term" value="F:ceramide 1-phosphate binding"/>
    <property type="evidence" value="ECO:0007669"/>
    <property type="project" value="TreeGrafter"/>
</dbReference>
<dbReference type="SUPFAM" id="SSF110004">
    <property type="entry name" value="Glycolipid transfer protein, GLTP"/>
    <property type="match status" value="1"/>
</dbReference>
<dbReference type="GO" id="GO:1902388">
    <property type="term" value="F:ceramide 1-phosphate transfer activity"/>
    <property type="evidence" value="ECO:0007669"/>
    <property type="project" value="TreeGrafter"/>
</dbReference>
<protein>
    <recommendedName>
        <fullName evidence="2">Glycolipid transfer protein domain-containing protein</fullName>
    </recommendedName>
</protein>
<evidence type="ECO:0000313" key="4">
    <source>
        <dbReference type="Proteomes" id="UP000030746"/>
    </source>
</evidence>
<reference evidence="3 4" key="1">
    <citation type="journal article" date="2013" name="Nature">
        <title>Insights into bilaterian evolution from three spiralian genomes.</title>
        <authorList>
            <person name="Simakov O."/>
            <person name="Marletaz F."/>
            <person name="Cho S.J."/>
            <person name="Edsinger-Gonzales E."/>
            <person name="Havlak P."/>
            <person name="Hellsten U."/>
            <person name="Kuo D.H."/>
            <person name="Larsson T."/>
            <person name="Lv J."/>
            <person name="Arendt D."/>
            <person name="Savage R."/>
            <person name="Osoegawa K."/>
            <person name="de Jong P."/>
            <person name="Grimwood J."/>
            <person name="Chapman J.A."/>
            <person name="Shapiro H."/>
            <person name="Aerts A."/>
            <person name="Otillar R.P."/>
            <person name="Terry A.Y."/>
            <person name="Boore J.L."/>
            <person name="Grigoriev I.V."/>
            <person name="Lindberg D.R."/>
            <person name="Seaver E.C."/>
            <person name="Weisblat D.A."/>
            <person name="Putnam N.H."/>
            <person name="Rokhsar D.S."/>
        </authorList>
    </citation>
    <scope>NUCLEOTIDE SEQUENCE [LARGE SCALE GENOMIC DNA]</scope>
</reference>